<feature type="compositionally biased region" description="Basic residues" evidence="1">
    <location>
        <begin position="93"/>
        <end position="103"/>
    </location>
</feature>
<feature type="non-terminal residue" evidence="3">
    <location>
        <position position="1"/>
    </location>
</feature>
<feature type="transmembrane region" description="Helical" evidence="2">
    <location>
        <begin position="46"/>
        <end position="67"/>
    </location>
</feature>
<evidence type="ECO:0000256" key="1">
    <source>
        <dbReference type="SAM" id="MobiDB-lite"/>
    </source>
</evidence>
<dbReference type="EMBL" id="JALLPJ020000821">
    <property type="protein sequence ID" value="KAL3782085.1"/>
    <property type="molecule type" value="Genomic_DNA"/>
</dbReference>
<accession>A0ABD3P6E0</accession>
<reference evidence="3 4" key="1">
    <citation type="submission" date="2024-10" db="EMBL/GenBank/DDBJ databases">
        <title>Updated reference genomes for cyclostephanoid diatoms.</title>
        <authorList>
            <person name="Roberts W.R."/>
            <person name="Alverson A.J."/>
        </authorList>
    </citation>
    <scope>NUCLEOTIDE SEQUENCE [LARGE SCALE GENOMIC DNA]</scope>
    <source>
        <strain evidence="3 4">AJA010-31</strain>
    </source>
</reference>
<feature type="region of interest" description="Disordered" evidence="1">
    <location>
        <begin position="92"/>
        <end position="116"/>
    </location>
</feature>
<dbReference type="AlphaFoldDB" id="A0ABD3P6E0"/>
<gene>
    <name evidence="3" type="ORF">ACHAWO_005755</name>
</gene>
<keyword evidence="2" id="KW-0812">Transmembrane</keyword>
<evidence type="ECO:0000313" key="4">
    <source>
        <dbReference type="Proteomes" id="UP001530400"/>
    </source>
</evidence>
<keyword evidence="2" id="KW-1133">Transmembrane helix</keyword>
<name>A0ABD3P6E0_9STRA</name>
<comment type="caution">
    <text evidence="3">The sequence shown here is derived from an EMBL/GenBank/DDBJ whole genome shotgun (WGS) entry which is preliminary data.</text>
</comment>
<sequence length="527" mass="60124">IYAASSLSSRESLAVAAAHPSTEQKVTCAQHKIMTKKKSTMAKIDLMFGFILLWSIVSTSLLVMHHYRIIDDDGKLSPKNIKSGLAQDETRRMKQGVVRKGKRRRDEMHDKKRGKADKMTDHKIHFSIEPKQSVKLLPEEQYNLSSGNNEEFPFTRSLKTFDSSDNFYIYTVNAASSDDAAALQWSEVPWKQLVHKWNPSTTFVELVNFGSALQQQNADAATSSIAKKLVIHCLPKTASTTLRDACKRLMDKKCPGVPERHDPYGYRNPTEFYHAVKTCTEVHQFCVQGGDLLMNVIGYSGKDDDDDEEKELEVKEAENTDTVHFVHLVPFRNFNEWAASALKQIYVVDGKCDRIDEMLEQCLGYRELYMELYTKSVLAGLIGMSLDANTSNDDNPWRKHEHHIVLYNYEDTSTIVSEMSTFFGIDPMPRTSADLKGKRSGGTCPEETLNTFHQCHDETLNNMDAIRDFGQELARRKKEERTMKKILADFRKKEGKVPEPRKSKAAKRKVNDIEDNDEERTSTKRSD</sequence>
<evidence type="ECO:0000313" key="3">
    <source>
        <dbReference type="EMBL" id="KAL3782085.1"/>
    </source>
</evidence>
<keyword evidence="2" id="KW-0472">Membrane</keyword>
<feature type="compositionally biased region" description="Basic and acidic residues" evidence="1">
    <location>
        <begin position="104"/>
        <end position="116"/>
    </location>
</feature>
<feature type="compositionally biased region" description="Basic and acidic residues" evidence="1">
    <location>
        <begin position="476"/>
        <end position="502"/>
    </location>
</feature>
<dbReference type="Proteomes" id="UP001530400">
    <property type="component" value="Unassembled WGS sequence"/>
</dbReference>
<proteinExistence type="predicted"/>
<feature type="region of interest" description="Disordered" evidence="1">
    <location>
        <begin position="476"/>
        <end position="527"/>
    </location>
</feature>
<evidence type="ECO:0008006" key="5">
    <source>
        <dbReference type="Google" id="ProtNLM"/>
    </source>
</evidence>
<keyword evidence="4" id="KW-1185">Reference proteome</keyword>
<evidence type="ECO:0000256" key="2">
    <source>
        <dbReference type="SAM" id="Phobius"/>
    </source>
</evidence>
<organism evidence="3 4">
    <name type="scientific">Cyclotella atomus</name>
    <dbReference type="NCBI Taxonomy" id="382360"/>
    <lineage>
        <taxon>Eukaryota</taxon>
        <taxon>Sar</taxon>
        <taxon>Stramenopiles</taxon>
        <taxon>Ochrophyta</taxon>
        <taxon>Bacillariophyta</taxon>
        <taxon>Coscinodiscophyceae</taxon>
        <taxon>Thalassiosirophycidae</taxon>
        <taxon>Stephanodiscales</taxon>
        <taxon>Stephanodiscaceae</taxon>
        <taxon>Cyclotella</taxon>
    </lineage>
</organism>
<protein>
    <recommendedName>
        <fullName evidence="5">Sulfotransferase</fullName>
    </recommendedName>
</protein>